<dbReference type="EMBL" id="OU963869">
    <property type="protein sequence ID" value="CAH0394143.1"/>
    <property type="molecule type" value="Genomic_DNA"/>
</dbReference>
<evidence type="ECO:0000313" key="3">
    <source>
        <dbReference type="EMBL" id="CAH0394143.1"/>
    </source>
</evidence>
<protein>
    <recommendedName>
        <fullName evidence="5">RNA polymerase I-specific transcription initiation factor RRN3</fullName>
    </recommendedName>
</protein>
<feature type="compositionally biased region" description="Acidic residues" evidence="2">
    <location>
        <begin position="566"/>
        <end position="576"/>
    </location>
</feature>
<feature type="region of interest" description="Disordered" evidence="2">
    <location>
        <begin position="1"/>
        <end position="22"/>
    </location>
</feature>
<dbReference type="GO" id="GO:0001181">
    <property type="term" value="F:RNA polymerase I general transcription initiation factor activity"/>
    <property type="evidence" value="ECO:0007669"/>
    <property type="project" value="InterPro"/>
</dbReference>
<dbReference type="PANTHER" id="PTHR12790:SF0">
    <property type="entry name" value="RNA POLYMERASE I-SPECIFIC TRANSCRIPTION INITIATION FACTOR RRN3-RELATED"/>
    <property type="match status" value="1"/>
</dbReference>
<organism evidence="3 4">
    <name type="scientific">Bemisia tabaci</name>
    <name type="common">Sweetpotato whitefly</name>
    <name type="synonym">Aleurodes tabaci</name>
    <dbReference type="NCBI Taxonomy" id="7038"/>
    <lineage>
        <taxon>Eukaryota</taxon>
        <taxon>Metazoa</taxon>
        <taxon>Ecdysozoa</taxon>
        <taxon>Arthropoda</taxon>
        <taxon>Hexapoda</taxon>
        <taxon>Insecta</taxon>
        <taxon>Pterygota</taxon>
        <taxon>Neoptera</taxon>
        <taxon>Paraneoptera</taxon>
        <taxon>Hemiptera</taxon>
        <taxon>Sternorrhyncha</taxon>
        <taxon>Aleyrodoidea</taxon>
        <taxon>Aleyrodidae</taxon>
        <taxon>Aleyrodinae</taxon>
        <taxon>Bemisia</taxon>
    </lineage>
</organism>
<dbReference type="AlphaFoldDB" id="A0A9P0F8G5"/>
<name>A0A9P0F8G5_BEMTA</name>
<feature type="compositionally biased region" description="Polar residues" evidence="2">
    <location>
        <begin position="581"/>
        <end position="595"/>
    </location>
</feature>
<sequence length="604" mass="69323">MSILKNTSKEGGPSILQPPLKPRKSLRNQEISQERFQNLRALLLQKDVKAYEELVCYVRDAGTAIKDTELVQLLHGARDCISMLNENLRLFVQVLLILKWTHRSEAVVEAYQAFLIDLCLAHSYYLNFALDQLVATFCRVDNVSDWLDGQPSEEEEKEFQNVHKVLKTFIELVPMSPKLLLKCIRKQFPYHNKSRATYVCYFHNILEISEYAPIIRSEILLLIIQKLIILDSLASRKEIINSEEVSMDVEEEQFSLELDAKAKTDLTMKLDAADKLDACLNRFYEYIHNMCHKDGKLQPDITKTLYQELYDIFKQVILPTHGTCHLQFIMFYLLSFKQSLVETFLNALWKEISSPGVPPVIKQAAVGYIASLLARGSFVKMSLLQAMLSEWAGWIHSYISNMDSYEKNMVGQKRHLVFYAICQALFYVVAFRHSDLVNNKKNITFLQNLNLAKIVTCRLNPLCVISPAVVNNFACVTRAYQLAYCYSIIEHNTRYVLPNFSKDEGFGDGVALSTTSRVSLESFFPFDPYLLKRSKVKIDPIYNEYDSGLLNEKGVSIKKEESSPSPEEDDENDFLMDIDSHTPQSSNYAKFNYGTSPGFKNHKV</sequence>
<dbReference type="GO" id="GO:0005634">
    <property type="term" value="C:nucleus"/>
    <property type="evidence" value="ECO:0007669"/>
    <property type="project" value="TreeGrafter"/>
</dbReference>
<gene>
    <name evidence="3" type="ORF">BEMITA_LOCUS12474</name>
</gene>
<feature type="region of interest" description="Disordered" evidence="2">
    <location>
        <begin position="557"/>
        <end position="604"/>
    </location>
</feature>
<dbReference type="Proteomes" id="UP001152759">
    <property type="component" value="Chromosome 8"/>
</dbReference>
<dbReference type="Pfam" id="PF05327">
    <property type="entry name" value="RRN3"/>
    <property type="match status" value="1"/>
</dbReference>
<dbReference type="KEGG" id="btab:109043238"/>
<keyword evidence="4" id="KW-1185">Reference proteome</keyword>
<dbReference type="GO" id="GO:0006361">
    <property type="term" value="P:transcription initiation at RNA polymerase I promoter"/>
    <property type="evidence" value="ECO:0007669"/>
    <property type="project" value="InterPro"/>
</dbReference>
<evidence type="ECO:0008006" key="5">
    <source>
        <dbReference type="Google" id="ProtNLM"/>
    </source>
</evidence>
<dbReference type="GO" id="GO:0001042">
    <property type="term" value="F:RNA polymerase I core binding"/>
    <property type="evidence" value="ECO:0007669"/>
    <property type="project" value="TreeGrafter"/>
</dbReference>
<evidence type="ECO:0000256" key="1">
    <source>
        <dbReference type="ARBA" id="ARBA00010098"/>
    </source>
</evidence>
<accession>A0A9P0F8G5</accession>
<proteinExistence type="inferred from homology"/>
<dbReference type="PANTHER" id="PTHR12790">
    <property type="entry name" value="TRANSCRIPTION INITIATION FACTOR IA RRN3"/>
    <property type="match status" value="1"/>
</dbReference>
<reference evidence="3" key="1">
    <citation type="submission" date="2021-12" db="EMBL/GenBank/DDBJ databases">
        <authorList>
            <person name="King R."/>
        </authorList>
    </citation>
    <scope>NUCLEOTIDE SEQUENCE</scope>
</reference>
<evidence type="ECO:0000256" key="2">
    <source>
        <dbReference type="SAM" id="MobiDB-lite"/>
    </source>
</evidence>
<comment type="similarity">
    <text evidence="1">Belongs to the RRN3 family.</text>
</comment>
<evidence type="ECO:0000313" key="4">
    <source>
        <dbReference type="Proteomes" id="UP001152759"/>
    </source>
</evidence>
<dbReference type="InterPro" id="IPR007991">
    <property type="entry name" value="RNA_pol_I_trans_ini_fac_RRN3"/>
</dbReference>